<name>A0AAV0XH99_9HEMI</name>
<keyword evidence="4" id="KW-0735">Signal-anchor</keyword>
<feature type="compositionally biased region" description="Pro residues" evidence="17">
    <location>
        <begin position="53"/>
        <end position="62"/>
    </location>
</feature>
<dbReference type="SUPFAM" id="SSF52540">
    <property type="entry name" value="P-loop containing nucleoside triphosphate hydrolases"/>
    <property type="match status" value="1"/>
</dbReference>
<dbReference type="EC" id="2.8.2.23" evidence="11"/>
<evidence type="ECO:0000256" key="4">
    <source>
        <dbReference type="ARBA" id="ARBA00022968"/>
    </source>
</evidence>
<gene>
    <name evidence="19" type="ORF">MEUPH1_LOCUS21687</name>
</gene>
<evidence type="ECO:0000256" key="3">
    <source>
        <dbReference type="ARBA" id="ARBA00022692"/>
    </source>
</evidence>
<comment type="subcellular location">
    <subcellularLocation>
        <location evidence="1">Golgi apparatus membrane</location>
        <topology evidence="1">Single-pass type II membrane protein</topology>
    </subcellularLocation>
</comment>
<dbReference type="FunFam" id="3.40.50.300:FF:000603">
    <property type="entry name" value="Sulfotransferase"/>
    <property type="match status" value="1"/>
</dbReference>
<feature type="binding site" evidence="15">
    <location>
        <position position="428"/>
    </location>
    <ligand>
        <name>3'-phosphoadenylyl sulfate</name>
        <dbReference type="ChEBI" id="CHEBI:58339"/>
    </ligand>
</feature>
<evidence type="ECO:0000313" key="20">
    <source>
        <dbReference type="Proteomes" id="UP001160148"/>
    </source>
</evidence>
<reference evidence="19 20" key="1">
    <citation type="submission" date="2023-01" db="EMBL/GenBank/DDBJ databases">
        <authorList>
            <person name="Whitehead M."/>
        </authorList>
    </citation>
    <scope>NUCLEOTIDE SEQUENCE [LARGE SCALE GENOMIC DNA]</scope>
</reference>
<sequence length="482" mass="54737">MTEKKSFVGIRFGVRALAAPVARLRGVFGEIDRGPLAYSRRPFSTFNRLARPSPAPPPPRPSPTSIAHAAATRTPRKRDTPPPTLVLRSPPSTTPSPPRDDDSPSAWVRTSCPRRSRVRRHTAAGSTDATTAAPPHGNDRAARNYAPDAQIVMRRWCVPNVQWSQLVLCATVLFLLGGLHIYRGPNGGPLQALDEVADDEDTSGSARTTQDDRTYRRLRFPKTSRRLPQAIIIGVRKGGTRALLEMLFLHKSVQKANGEVHFFDRDDNYERGLDWYRRRMPYSFPNQITIEKSPSYFVTPEVPERIKAMNSSIKLLLILRDPVIRAISDYTQLHSNPLANRSSRSFEQLVVKPDGTVNTNYRPVSVSTYHNHVYRWLDVFPREQLFVVNGDRLITNPVSELNRIETFLGLEHRIGADNFYFNRTKGFYCLRYGPVDKCLKETKGRKHPDVRPSVVAKLREHFGQHNQKLYDVLGQDFGWPEK</sequence>
<keyword evidence="2" id="KW-0808">Transferase</keyword>
<feature type="binding site" evidence="15">
    <location>
        <begin position="443"/>
        <end position="447"/>
    </location>
    <ligand>
        <name>3'-phosphoadenylyl sulfate</name>
        <dbReference type="ChEBI" id="CHEBI:58339"/>
    </ligand>
</feature>
<dbReference type="Gene3D" id="3.40.50.300">
    <property type="entry name" value="P-loop containing nucleotide triphosphate hydrolases"/>
    <property type="match status" value="1"/>
</dbReference>
<dbReference type="PANTHER" id="PTHR10605:SF65">
    <property type="entry name" value="GH20068P"/>
    <property type="match status" value="1"/>
</dbReference>
<dbReference type="Proteomes" id="UP001160148">
    <property type="component" value="Unassembled WGS sequence"/>
</dbReference>
<dbReference type="InterPro" id="IPR000863">
    <property type="entry name" value="Sulfotransferase_dom"/>
</dbReference>
<dbReference type="PANTHER" id="PTHR10605">
    <property type="entry name" value="HEPARAN SULFATE SULFOTRANSFERASE"/>
    <property type="match status" value="1"/>
</dbReference>
<evidence type="ECO:0000256" key="2">
    <source>
        <dbReference type="ARBA" id="ARBA00022679"/>
    </source>
</evidence>
<dbReference type="InterPro" id="IPR027417">
    <property type="entry name" value="P-loop_NTPase"/>
</dbReference>
<evidence type="ECO:0000256" key="5">
    <source>
        <dbReference type="ARBA" id="ARBA00022989"/>
    </source>
</evidence>
<evidence type="ECO:0000313" key="19">
    <source>
        <dbReference type="EMBL" id="CAI6367187.1"/>
    </source>
</evidence>
<dbReference type="EMBL" id="CARXXK010000004">
    <property type="protein sequence ID" value="CAI6367187.1"/>
    <property type="molecule type" value="Genomic_DNA"/>
</dbReference>
<feature type="binding site" evidence="15">
    <location>
        <position position="320"/>
    </location>
    <ligand>
        <name>3'-phosphoadenylyl sulfate</name>
        <dbReference type="ChEBI" id="CHEBI:58339"/>
    </ligand>
</feature>
<keyword evidence="20" id="KW-1185">Reference proteome</keyword>
<feature type="compositionally biased region" description="Basic residues" evidence="17">
    <location>
        <begin position="112"/>
        <end position="122"/>
    </location>
</feature>
<feature type="compositionally biased region" description="Low complexity" evidence="17">
    <location>
        <begin position="123"/>
        <end position="133"/>
    </location>
</feature>
<dbReference type="Pfam" id="PF00685">
    <property type="entry name" value="Sulfotransfer_1"/>
    <property type="match status" value="1"/>
</dbReference>
<evidence type="ECO:0000256" key="6">
    <source>
        <dbReference type="ARBA" id="ARBA00023034"/>
    </source>
</evidence>
<keyword evidence="9" id="KW-0325">Glycoprotein</keyword>
<feature type="disulfide bond" evidence="16">
    <location>
        <begin position="429"/>
        <end position="438"/>
    </location>
</feature>
<evidence type="ECO:0000256" key="12">
    <source>
        <dbReference type="ARBA" id="ARBA00071906"/>
    </source>
</evidence>
<evidence type="ECO:0000256" key="17">
    <source>
        <dbReference type="SAM" id="MobiDB-lite"/>
    </source>
</evidence>
<dbReference type="GO" id="GO:0000139">
    <property type="term" value="C:Golgi membrane"/>
    <property type="evidence" value="ECO:0007669"/>
    <property type="project" value="UniProtKB-SubCell"/>
</dbReference>
<keyword evidence="6" id="KW-0333">Golgi apparatus</keyword>
<evidence type="ECO:0000256" key="7">
    <source>
        <dbReference type="ARBA" id="ARBA00023136"/>
    </source>
</evidence>
<evidence type="ECO:0000256" key="8">
    <source>
        <dbReference type="ARBA" id="ARBA00023157"/>
    </source>
</evidence>
<evidence type="ECO:0000256" key="10">
    <source>
        <dbReference type="ARBA" id="ARBA00052516"/>
    </source>
</evidence>
<evidence type="ECO:0000256" key="11">
    <source>
        <dbReference type="ARBA" id="ARBA00066719"/>
    </source>
</evidence>
<feature type="region of interest" description="Disordered" evidence="17">
    <location>
        <begin position="46"/>
        <end position="142"/>
    </location>
</feature>
<keyword evidence="3" id="KW-0812">Transmembrane</keyword>
<feature type="binding site" evidence="15">
    <location>
        <position position="328"/>
    </location>
    <ligand>
        <name>3'-phosphoadenylyl sulfate</name>
        <dbReference type="ChEBI" id="CHEBI:58339"/>
    </ligand>
</feature>
<comment type="catalytic activity">
    <reaction evidence="10">
        <text>alpha-D-glucosaminyl-[heparan sulfate](n) + 3'-phosphoadenylyl sulfate = 3-sulfo-alpha-D-glucosaminyl-[heparan sulfate](n) + adenosine 3',5'-bisphosphate + H(+)</text>
        <dbReference type="Rhea" id="RHEA:15461"/>
        <dbReference type="Rhea" id="RHEA-COMP:9830"/>
        <dbReference type="Rhea" id="RHEA-COMP:9831"/>
        <dbReference type="ChEBI" id="CHEBI:15378"/>
        <dbReference type="ChEBI" id="CHEBI:58339"/>
        <dbReference type="ChEBI" id="CHEBI:58343"/>
        <dbReference type="ChEBI" id="CHEBI:58388"/>
        <dbReference type="ChEBI" id="CHEBI:70975"/>
        <dbReference type="EC" id="2.8.2.23"/>
    </reaction>
</comment>
<dbReference type="AlphaFoldDB" id="A0AAV0XH99"/>
<protein>
    <recommendedName>
        <fullName evidence="12">Heparan sulfate glucosamine 3-O-sulfotransferase 5</fullName>
        <ecNumber evidence="11">2.8.2.23</ecNumber>
    </recommendedName>
    <alternativeName>
        <fullName evidence="13">Heparan sulfate D-glucosaminyl 3-O-sulfotransferase 5</fullName>
    </alternativeName>
</protein>
<evidence type="ECO:0000256" key="9">
    <source>
        <dbReference type="ARBA" id="ARBA00023180"/>
    </source>
</evidence>
<feature type="binding site" evidence="15">
    <location>
        <begin position="237"/>
        <end position="241"/>
    </location>
    <ligand>
        <name>3'-phosphoadenylyl sulfate</name>
        <dbReference type="ChEBI" id="CHEBI:58339"/>
    </ligand>
</feature>
<proteinExistence type="predicted"/>
<comment type="caution">
    <text evidence="19">The sequence shown here is derived from an EMBL/GenBank/DDBJ whole genome shotgun (WGS) entry which is preliminary data.</text>
</comment>
<keyword evidence="7" id="KW-0472">Membrane</keyword>
<keyword evidence="8 16" id="KW-1015">Disulfide bond</keyword>
<evidence type="ECO:0000256" key="16">
    <source>
        <dbReference type="PIRSR" id="PIRSR637359-3"/>
    </source>
</evidence>
<evidence type="ECO:0000256" key="15">
    <source>
        <dbReference type="PIRSR" id="PIRSR637359-2"/>
    </source>
</evidence>
<dbReference type="InterPro" id="IPR037359">
    <property type="entry name" value="NST/OST"/>
</dbReference>
<evidence type="ECO:0000259" key="18">
    <source>
        <dbReference type="Pfam" id="PF00685"/>
    </source>
</evidence>
<organism evidence="19 20">
    <name type="scientific">Macrosiphum euphorbiae</name>
    <name type="common">potato aphid</name>
    <dbReference type="NCBI Taxonomy" id="13131"/>
    <lineage>
        <taxon>Eukaryota</taxon>
        <taxon>Metazoa</taxon>
        <taxon>Ecdysozoa</taxon>
        <taxon>Arthropoda</taxon>
        <taxon>Hexapoda</taxon>
        <taxon>Insecta</taxon>
        <taxon>Pterygota</taxon>
        <taxon>Neoptera</taxon>
        <taxon>Paraneoptera</taxon>
        <taxon>Hemiptera</taxon>
        <taxon>Sternorrhyncha</taxon>
        <taxon>Aphidomorpha</taxon>
        <taxon>Aphidoidea</taxon>
        <taxon>Aphididae</taxon>
        <taxon>Macrosiphini</taxon>
        <taxon>Macrosiphum</taxon>
    </lineage>
</organism>
<evidence type="ECO:0000256" key="1">
    <source>
        <dbReference type="ARBA" id="ARBA00004323"/>
    </source>
</evidence>
<evidence type="ECO:0000256" key="13">
    <source>
        <dbReference type="ARBA" id="ARBA00077477"/>
    </source>
</evidence>
<feature type="active site" description="For sulfotransferase activity" evidence="14">
    <location>
        <position position="237"/>
    </location>
</feature>
<dbReference type="GO" id="GO:0008467">
    <property type="term" value="F:[heparan sulfate]-glucosamine 3-sulfotransferase activity"/>
    <property type="evidence" value="ECO:0007669"/>
    <property type="project" value="UniProtKB-EC"/>
</dbReference>
<feature type="domain" description="Sulfotransferase" evidence="18">
    <location>
        <begin position="228"/>
        <end position="465"/>
    </location>
</feature>
<accession>A0AAV0XH99</accession>
<keyword evidence="5" id="KW-1133">Transmembrane helix</keyword>
<evidence type="ECO:0000256" key="14">
    <source>
        <dbReference type="PIRSR" id="PIRSR637359-1"/>
    </source>
</evidence>